<evidence type="ECO:0000313" key="3">
    <source>
        <dbReference type="Proteomes" id="UP000324065"/>
    </source>
</evidence>
<evidence type="ECO:0000313" key="2">
    <source>
        <dbReference type="EMBL" id="KAA5607168.1"/>
    </source>
</evidence>
<dbReference type="EMBL" id="VWPJ01000002">
    <property type="protein sequence ID" value="KAA5607168.1"/>
    <property type="molecule type" value="Genomic_DNA"/>
</dbReference>
<proteinExistence type="inferred from homology"/>
<dbReference type="AlphaFoldDB" id="A0A5M6IHV4"/>
<dbReference type="PANTHER" id="PTHR43300">
    <property type="entry name" value="ACETYLTRANSFERASE"/>
    <property type="match status" value="1"/>
</dbReference>
<comment type="similarity">
    <text evidence="1">Belongs to the transferase hexapeptide repeat family.</text>
</comment>
<dbReference type="SUPFAM" id="SSF51161">
    <property type="entry name" value="Trimeric LpxA-like enzymes"/>
    <property type="match status" value="1"/>
</dbReference>
<dbReference type="InterPro" id="IPR011004">
    <property type="entry name" value="Trimer_LpxA-like_sf"/>
</dbReference>
<keyword evidence="3" id="KW-1185">Reference proteome</keyword>
<keyword evidence="2" id="KW-0808">Transferase</keyword>
<dbReference type="Gene3D" id="2.160.10.10">
    <property type="entry name" value="Hexapeptide repeat proteins"/>
    <property type="match status" value="1"/>
</dbReference>
<name>A0A5M6IHV4_9PROT</name>
<protein>
    <submittedName>
        <fullName evidence="2">Acyltransferase</fullName>
    </submittedName>
</protein>
<dbReference type="InterPro" id="IPR050179">
    <property type="entry name" value="Trans_hexapeptide_repeat"/>
</dbReference>
<dbReference type="Pfam" id="PF14602">
    <property type="entry name" value="Hexapep_2"/>
    <property type="match status" value="1"/>
</dbReference>
<sequence>MFRDSRITFRRWYYRKILKMDLHPTCKFSLKARLDFTNPRGVHVDAGTYMAFGAVILAHDLSRLVHCDTYIGRNCFIGANAIIMPGIRIGDECIVGSGSVVTKDVPSHSVVAGNPARVVKSGIRTRERGVLVERHETVQAVAAARNQSRS</sequence>
<gene>
    <name evidence="2" type="ORF">F1188_03880</name>
</gene>
<organism evidence="2 3">
    <name type="scientific">Roseospira marina</name>
    <dbReference type="NCBI Taxonomy" id="140057"/>
    <lineage>
        <taxon>Bacteria</taxon>
        <taxon>Pseudomonadati</taxon>
        <taxon>Pseudomonadota</taxon>
        <taxon>Alphaproteobacteria</taxon>
        <taxon>Rhodospirillales</taxon>
        <taxon>Rhodospirillaceae</taxon>
        <taxon>Roseospira</taxon>
    </lineage>
</organism>
<reference evidence="2 3" key="1">
    <citation type="submission" date="2019-09" db="EMBL/GenBank/DDBJ databases">
        <title>Genome sequence of Roseospira marina, one of the more divergent members of the non-sulfur purple photosynthetic bacterial family, the Rhodospirillaceae.</title>
        <authorList>
            <person name="Meyer T."/>
            <person name="Kyndt J."/>
        </authorList>
    </citation>
    <scope>NUCLEOTIDE SEQUENCE [LARGE SCALE GENOMIC DNA]</scope>
    <source>
        <strain evidence="2 3">DSM 15113</strain>
    </source>
</reference>
<dbReference type="OrthoDB" id="9815592at2"/>
<dbReference type="PANTHER" id="PTHR43300:SF7">
    <property type="entry name" value="UDP-N-ACETYLBACILLOSAMINE N-ACETYLTRANSFERASE"/>
    <property type="match status" value="1"/>
</dbReference>
<accession>A0A5M6IHV4</accession>
<dbReference type="Proteomes" id="UP000324065">
    <property type="component" value="Unassembled WGS sequence"/>
</dbReference>
<dbReference type="InterPro" id="IPR001451">
    <property type="entry name" value="Hexapep"/>
</dbReference>
<dbReference type="GO" id="GO:0016746">
    <property type="term" value="F:acyltransferase activity"/>
    <property type="evidence" value="ECO:0007669"/>
    <property type="project" value="UniProtKB-KW"/>
</dbReference>
<evidence type="ECO:0000256" key="1">
    <source>
        <dbReference type="ARBA" id="ARBA00007274"/>
    </source>
</evidence>
<keyword evidence="2" id="KW-0012">Acyltransferase</keyword>
<comment type="caution">
    <text evidence="2">The sequence shown here is derived from an EMBL/GenBank/DDBJ whole genome shotgun (WGS) entry which is preliminary data.</text>
</comment>